<name>A0A4Y2P5U9_ARAVE</name>
<dbReference type="AlphaFoldDB" id="A0A4Y2P5U9"/>
<dbReference type="OrthoDB" id="2113341at2759"/>
<feature type="non-terminal residue" evidence="1">
    <location>
        <position position="1"/>
    </location>
</feature>
<gene>
    <name evidence="1" type="ORF">AVEN_183342_1</name>
</gene>
<sequence>ISVPSISEKGNSLGHREAIRRKCPGMLSDDVISLYDNAHTARETQELLQKFKWEVGSHPPLYTVQIWHPIWVQNTYLKQDSLQKVMWKQLWELAQWAGT</sequence>
<protein>
    <submittedName>
        <fullName evidence="1">Uncharacterized protein</fullName>
    </submittedName>
</protein>
<proteinExistence type="predicted"/>
<reference evidence="1 2" key="1">
    <citation type="journal article" date="2019" name="Sci. Rep.">
        <title>Orb-weaving spider Araneus ventricosus genome elucidates the spidroin gene catalogue.</title>
        <authorList>
            <person name="Kono N."/>
            <person name="Nakamura H."/>
            <person name="Ohtoshi R."/>
            <person name="Moran D.A.P."/>
            <person name="Shinohara A."/>
            <person name="Yoshida Y."/>
            <person name="Fujiwara M."/>
            <person name="Mori M."/>
            <person name="Tomita M."/>
            <person name="Arakawa K."/>
        </authorList>
    </citation>
    <scope>NUCLEOTIDE SEQUENCE [LARGE SCALE GENOMIC DNA]</scope>
</reference>
<dbReference type="Proteomes" id="UP000499080">
    <property type="component" value="Unassembled WGS sequence"/>
</dbReference>
<accession>A0A4Y2P5U9</accession>
<evidence type="ECO:0000313" key="2">
    <source>
        <dbReference type="Proteomes" id="UP000499080"/>
    </source>
</evidence>
<keyword evidence="2" id="KW-1185">Reference proteome</keyword>
<dbReference type="GO" id="GO:0003676">
    <property type="term" value="F:nucleic acid binding"/>
    <property type="evidence" value="ECO:0007669"/>
    <property type="project" value="InterPro"/>
</dbReference>
<dbReference type="EMBL" id="BGPR01212820">
    <property type="protein sequence ID" value="GBN45810.1"/>
    <property type="molecule type" value="Genomic_DNA"/>
</dbReference>
<comment type="caution">
    <text evidence="1">The sequence shown here is derived from an EMBL/GenBank/DDBJ whole genome shotgun (WGS) entry which is preliminary data.</text>
</comment>
<dbReference type="Gene3D" id="3.30.420.10">
    <property type="entry name" value="Ribonuclease H-like superfamily/Ribonuclease H"/>
    <property type="match status" value="1"/>
</dbReference>
<dbReference type="InterPro" id="IPR036397">
    <property type="entry name" value="RNaseH_sf"/>
</dbReference>
<evidence type="ECO:0000313" key="1">
    <source>
        <dbReference type="EMBL" id="GBN45810.1"/>
    </source>
</evidence>
<organism evidence="1 2">
    <name type="scientific">Araneus ventricosus</name>
    <name type="common">Orbweaver spider</name>
    <name type="synonym">Epeira ventricosa</name>
    <dbReference type="NCBI Taxonomy" id="182803"/>
    <lineage>
        <taxon>Eukaryota</taxon>
        <taxon>Metazoa</taxon>
        <taxon>Ecdysozoa</taxon>
        <taxon>Arthropoda</taxon>
        <taxon>Chelicerata</taxon>
        <taxon>Arachnida</taxon>
        <taxon>Araneae</taxon>
        <taxon>Araneomorphae</taxon>
        <taxon>Entelegynae</taxon>
        <taxon>Araneoidea</taxon>
        <taxon>Araneidae</taxon>
        <taxon>Araneus</taxon>
    </lineage>
</organism>